<accession>A0A2W5GJ32</accession>
<evidence type="ECO:0008006" key="3">
    <source>
        <dbReference type="Google" id="ProtNLM"/>
    </source>
</evidence>
<feature type="non-terminal residue" evidence="1">
    <location>
        <position position="135"/>
    </location>
</feature>
<sequence>MIISFRAYFWEQFEFYMLRYFIGLLSLGLGLTSICSAQQKGEQKLFGVLKDSITLTPIANASLHNKSKSRSSFSNDDGLFQILSSSGDTVYYYAPGFMDGYYVVPMGKYRMDTVEIWLKPKIKQELPGVFVSTET</sequence>
<name>A0A2W5GJ32_9SPHI</name>
<dbReference type="AlphaFoldDB" id="A0A2W5GJ32"/>
<evidence type="ECO:0000313" key="1">
    <source>
        <dbReference type="EMBL" id="PZP45746.1"/>
    </source>
</evidence>
<reference evidence="1 2" key="1">
    <citation type="submission" date="2017-11" db="EMBL/GenBank/DDBJ databases">
        <title>Infants hospitalized years apart are colonized by the same room-sourced microbial strains.</title>
        <authorList>
            <person name="Brooks B."/>
            <person name="Olm M.R."/>
            <person name="Firek B.A."/>
            <person name="Baker R."/>
            <person name="Thomas B.C."/>
            <person name="Morowitz M.J."/>
            <person name="Banfield J.F."/>
        </authorList>
    </citation>
    <scope>NUCLEOTIDE SEQUENCE [LARGE SCALE GENOMIC DNA]</scope>
    <source>
        <strain evidence="1">S2_009_000_R2_76</strain>
    </source>
</reference>
<dbReference type="SUPFAM" id="SSF49464">
    <property type="entry name" value="Carboxypeptidase regulatory domain-like"/>
    <property type="match status" value="1"/>
</dbReference>
<dbReference type="Proteomes" id="UP000249645">
    <property type="component" value="Unassembled WGS sequence"/>
</dbReference>
<evidence type="ECO:0000313" key="2">
    <source>
        <dbReference type="Proteomes" id="UP000249645"/>
    </source>
</evidence>
<dbReference type="EMBL" id="QFOI01000252">
    <property type="protein sequence ID" value="PZP45746.1"/>
    <property type="molecule type" value="Genomic_DNA"/>
</dbReference>
<proteinExistence type="predicted"/>
<protein>
    <recommendedName>
        <fullName evidence="3">Carboxypeptidase regulatory-like domain-containing protein</fullName>
    </recommendedName>
</protein>
<gene>
    <name evidence="1" type="ORF">DI598_12930</name>
</gene>
<dbReference type="InterPro" id="IPR008969">
    <property type="entry name" value="CarboxyPept-like_regulatory"/>
</dbReference>
<comment type="caution">
    <text evidence="1">The sequence shown here is derived from an EMBL/GenBank/DDBJ whole genome shotgun (WGS) entry which is preliminary data.</text>
</comment>
<organism evidence="1 2">
    <name type="scientific">Pseudopedobacter saltans</name>
    <dbReference type="NCBI Taxonomy" id="151895"/>
    <lineage>
        <taxon>Bacteria</taxon>
        <taxon>Pseudomonadati</taxon>
        <taxon>Bacteroidota</taxon>
        <taxon>Sphingobacteriia</taxon>
        <taxon>Sphingobacteriales</taxon>
        <taxon>Sphingobacteriaceae</taxon>
        <taxon>Pseudopedobacter</taxon>
    </lineage>
</organism>